<feature type="signal peptide" evidence="9">
    <location>
        <begin position="1"/>
        <end position="26"/>
    </location>
</feature>
<evidence type="ECO:0000313" key="11">
    <source>
        <dbReference type="EMBL" id="MBB5801037.1"/>
    </source>
</evidence>
<evidence type="ECO:0000256" key="2">
    <source>
        <dbReference type="ARBA" id="ARBA00022670"/>
    </source>
</evidence>
<evidence type="ECO:0000256" key="7">
    <source>
        <dbReference type="RuleBase" id="RU003355"/>
    </source>
</evidence>
<feature type="compositionally biased region" description="Pro residues" evidence="8">
    <location>
        <begin position="31"/>
        <end position="40"/>
    </location>
</feature>
<keyword evidence="12" id="KW-1185">Reference proteome</keyword>
<organism evidence="11 12">
    <name type="scientific">Saccharothrix ecbatanensis</name>
    <dbReference type="NCBI Taxonomy" id="1105145"/>
    <lineage>
        <taxon>Bacteria</taxon>
        <taxon>Bacillati</taxon>
        <taxon>Actinomycetota</taxon>
        <taxon>Actinomycetes</taxon>
        <taxon>Pseudonocardiales</taxon>
        <taxon>Pseudonocardiaceae</taxon>
        <taxon>Saccharothrix</taxon>
    </lineage>
</organism>
<comment type="similarity">
    <text evidence="1 6 7">Belongs to the peptidase S8 family.</text>
</comment>
<evidence type="ECO:0000313" key="12">
    <source>
        <dbReference type="Proteomes" id="UP000552097"/>
    </source>
</evidence>
<dbReference type="InterPro" id="IPR015500">
    <property type="entry name" value="Peptidase_S8_subtilisin-rel"/>
</dbReference>
<dbReference type="GO" id="GO:0004252">
    <property type="term" value="F:serine-type endopeptidase activity"/>
    <property type="evidence" value="ECO:0007669"/>
    <property type="project" value="UniProtKB-UniRule"/>
</dbReference>
<dbReference type="PRINTS" id="PR00723">
    <property type="entry name" value="SUBTILISIN"/>
</dbReference>
<dbReference type="InterPro" id="IPR050131">
    <property type="entry name" value="Peptidase_S8_subtilisin-like"/>
</dbReference>
<dbReference type="InterPro" id="IPR023827">
    <property type="entry name" value="Peptidase_S8_Asp-AS"/>
</dbReference>
<feature type="region of interest" description="Disordered" evidence="8">
    <location>
        <begin position="23"/>
        <end position="44"/>
    </location>
</feature>
<evidence type="ECO:0000256" key="9">
    <source>
        <dbReference type="SAM" id="SignalP"/>
    </source>
</evidence>
<dbReference type="InterPro" id="IPR036852">
    <property type="entry name" value="Peptidase_S8/S53_dom_sf"/>
</dbReference>
<dbReference type="PROSITE" id="PS00138">
    <property type="entry name" value="SUBTILASE_SER"/>
    <property type="match status" value="1"/>
</dbReference>
<name>A0A7W9HEZ2_9PSEU</name>
<proteinExistence type="inferred from homology"/>
<keyword evidence="4 6" id="KW-0720">Serine protease</keyword>
<dbReference type="PROSITE" id="PS00137">
    <property type="entry name" value="SUBTILASE_HIS"/>
    <property type="match status" value="1"/>
</dbReference>
<feature type="active site" description="Charge relay system" evidence="5 6">
    <location>
        <position position="269"/>
    </location>
</feature>
<dbReference type="CDD" id="cd07487">
    <property type="entry name" value="Peptidases_S8_1"/>
    <property type="match status" value="1"/>
</dbReference>
<dbReference type="GO" id="GO:0006508">
    <property type="term" value="P:proteolysis"/>
    <property type="evidence" value="ECO:0007669"/>
    <property type="project" value="UniProtKB-KW"/>
</dbReference>
<feature type="active site" description="Charge relay system" evidence="5 6">
    <location>
        <position position="237"/>
    </location>
</feature>
<evidence type="ECO:0000256" key="6">
    <source>
        <dbReference type="PROSITE-ProRule" id="PRU01240"/>
    </source>
</evidence>
<dbReference type="PANTHER" id="PTHR43806:SF65">
    <property type="entry name" value="SERINE PROTEASE APRX"/>
    <property type="match status" value="1"/>
</dbReference>
<evidence type="ECO:0000259" key="10">
    <source>
        <dbReference type="Pfam" id="PF00082"/>
    </source>
</evidence>
<dbReference type="Gene3D" id="3.40.50.200">
    <property type="entry name" value="Peptidase S8/S53 domain"/>
    <property type="match status" value="1"/>
</dbReference>
<dbReference type="PROSITE" id="PS51892">
    <property type="entry name" value="SUBTILASE"/>
    <property type="match status" value="1"/>
</dbReference>
<accession>A0A7W9HEZ2</accession>
<dbReference type="InterPro" id="IPR023828">
    <property type="entry name" value="Peptidase_S8_Ser-AS"/>
</dbReference>
<dbReference type="Pfam" id="PF00082">
    <property type="entry name" value="Peptidase_S8"/>
    <property type="match status" value="1"/>
</dbReference>
<dbReference type="Proteomes" id="UP000552097">
    <property type="component" value="Unassembled WGS sequence"/>
</dbReference>
<gene>
    <name evidence="11" type="ORF">F4560_000805</name>
</gene>
<dbReference type="PANTHER" id="PTHR43806">
    <property type="entry name" value="PEPTIDASE S8"/>
    <property type="match status" value="1"/>
</dbReference>
<keyword evidence="9" id="KW-0732">Signal</keyword>
<dbReference type="InterPro" id="IPR022398">
    <property type="entry name" value="Peptidase_S8_His-AS"/>
</dbReference>
<reference evidence="11 12" key="1">
    <citation type="submission" date="2020-08" db="EMBL/GenBank/DDBJ databases">
        <title>Sequencing the genomes of 1000 actinobacteria strains.</title>
        <authorList>
            <person name="Klenk H.-P."/>
        </authorList>
    </citation>
    <scope>NUCLEOTIDE SEQUENCE [LARGE SCALE GENOMIC DNA]</scope>
    <source>
        <strain evidence="11 12">DSM 45486</strain>
    </source>
</reference>
<evidence type="ECO:0000256" key="5">
    <source>
        <dbReference type="PIRSR" id="PIRSR615500-1"/>
    </source>
</evidence>
<dbReference type="Gene3D" id="3.50.30.30">
    <property type="match status" value="1"/>
</dbReference>
<comment type="caution">
    <text evidence="11">The sequence shown here is derived from an EMBL/GenBank/DDBJ whole genome shotgun (WGS) entry which is preliminary data.</text>
</comment>
<evidence type="ECO:0000256" key="8">
    <source>
        <dbReference type="SAM" id="MobiDB-lite"/>
    </source>
</evidence>
<keyword evidence="3 6" id="KW-0378">Hydrolase</keyword>
<evidence type="ECO:0000256" key="3">
    <source>
        <dbReference type="ARBA" id="ARBA00022801"/>
    </source>
</evidence>
<feature type="chain" id="PRO_5030926689" description="Peptidase S8/S53 domain-containing protein" evidence="9">
    <location>
        <begin position="27"/>
        <end position="1289"/>
    </location>
</feature>
<sequence>MRRRRSSVALLLAGVVLLAEAGHASAAPPSSAAPPPPPAQTPRAEAAEFVPGPTFTLLSGDQVRLDTAADGRRQGEVVFDAGEQDDIRFDQVEDDLYAMPVTAVRLVGEGRLDRELFNLTKLAEFGYDDASVAELPVIATYPPAEAGQRTAAGTAAVPAGAKRTRTLTAIDAATLKVDKKQATAAWADLTRPDAPARKVWLDGKVRASLDVSVPAIGAPQAWQAGLDGTGVKVAVLDTGIDAAHPDFAGRIAVSQSFVAGEEVADGHGHGTHVASIALGSGAASDGTHKGVAPGARLVVGKVLDNAGDGLDSEVIAGMEWAAAQGAKVINMSLGAGPTDGTDPMSQAVNRITEDTGALFVIAAGNDHAHETVTSPGTADRALTVGAVDKTAPHFVAGYSSRGPRILDRAVKPEITAPGTGIVAAKTGGGYVSLQGTSMASPHVAGAAAILAQQHPGWTAEQLKDALVSTADPNLAEGVTEQGAGMVDLAGVTTTRVVATGTLNLGAIEPPYAATSGTVTFRNVSAEPVHADLALNLRKGLSGNEAHSPPDGAVTIEPSTVDIPAGGAATVRVTVDIEALDSAPYFGWLEARSGDSVLARTTVGWTKEIQRHRLTLRGVDRTGSPANTSTCSLVNIMNLDTGEQIKGWWVDGRAHTSRYGGPDPLLPAGRYGVLANVCTYTAEAPYFVLSDTIGGAAELVLDRDREIVVDARTAEKLEYRTEKQAEPLGHNGHVVLAVRQVTVHHEDGAISHPTIRVRSNAEEIYLVPEDSTATTGTFYIHFSSHLVAPPLTMRASGKRVPALHAWYPNESVDEHSCGNLVRCHPPFSSAKDYQVVDAGAGSPAELAAARVHGKLVLVKEEWGEFGTWPLGGPRVDKVAADAAAAGAAGVLVAAAYPGTHLRLQVAPATIPIATLPVDEGRELTEAVRRGSVSVRADGQPVTPYTYDLKYEFGKLRLPDPDVRHRDLETVNARYHSDVPGSVGIAGNHDGSQRHAFAYNATKFATPHTRVEYHTPSTPSGIGPLHRYRFHVESGRTVYEDSPRKHVGGARITEDYGSVPVAQGPVDYPVMTATVDSAGRVVLWPAGGELYVAPNGQVFGWPNTRDAARVVHDGKVVCDGPDLTQLGCETPMGAGRYRFERDVEQDVRAFMTAVHTAWDVDVAFDGAGGAIEILPVVDLRYDVGVDLTNAVTAGKSYTATFTPGYQPGYTGPSGPFKVEAWVSHDDGATWQPAGVEHTRKDEGAEFRLRAPKDAEFVALRVKATDAAGNTIDQTITRAWKVSPRHTGRTHE</sequence>
<feature type="domain" description="Peptidase S8/S53" evidence="10">
    <location>
        <begin position="228"/>
        <end position="476"/>
    </location>
</feature>
<evidence type="ECO:0000256" key="1">
    <source>
        <dbReference type="ARBA" id="ARBA00011073"/>
    </source>
</evidence>
<dbReference type="InterPro" id="IPR000209">
    <property type="entry name" value="Peptidase_S8/S53_dom"/>
</dbReference>
<evidence type="ECO:0000256" key="4">
    <source>
        <dbReference type="ARBA" id="ARBA00022825"/>
    </source>
</evidence>
<dbReference type="PROSITE" id="PS00136">
    <property type="entry name" value="SUBTILASE_ASP"/>
    <property type="match status" value="1"/>
</dbReference>
<dbReference type="EMBL" id="JACHMO010000001">
    <property type="protein sequence ID" value="MBB5801037.1"/>
    <property type="molecule type" value="Genomic_DNA"/>
</dbReference>
<dbReference type="SUPFAM" id="SSF52743">
    <property type="entry name" value="Subtilisin-like"/>
    <property type="match status" value="1"/>
</dbReference>
<feature type="active site" description="Charge relay system" evidence="5 6">
    <location>
        <position position="437"/>
    </location>
</feature>
<protein>
    <recommendedName>
        <fullName evidence="10">Peptidase S8/S53 domain-containing protein</fullName>
    </recommendedName>
</protein>
<keyword evidence="2 6" id="KW-0645">Protease</keyword>
<dbReference type="RefSeq" id="WP_184916353.1">
    <property type="nucleotide sequence ID" value="NZ_JACHMO010000001.1"/>
</dbReference>